<organism evidence="1 2">
    <name type="scientific">Xenoophorus captivus</name>
    <dbReference type="NCBI Taxonomy" id="1517983"/>
    <lineage>
        <taxon>Eukaryota</taxon>
        <taxon>Metazoa</taxon>
        <taxon>Chordata</taxon>
        <taxon>Craniata</taxon>
        <taxon>Vertebrata</taxon>
        <taxon>Euteleostomi</taxon>
        <taxon>Actinopterygii</taxon>
        <taxon>Neopterygii</taxon>
        <taxon>Teleostei</taxon>
        <taxon>Neoteleostei</taxon>
        <taxon>Acanthomorphata</taxon>
        <taxon>Ovalentaria</taxon>
        <taxon>Atherinomorphae</taxon>
        <taxon>Cyprinodontiformes</taxon>
        <taxon>Goodeidae</taxon>
        <taxon>Xenoophorus</taxon>
    </lineage>
</organism>
<evidence type="ECO:0000313" key="1">
    <source>
        <dbReference type="EMBL" id="MEQ2210900.1"/>
    </source>
</evidence>
<protein>
    <submittedName>
        <fullName evidence="1">Uncharacterized protein</fullName>
    </submittedName>
</protein>
<keyword evidence="2" id="KW-1185">Reference proteome</keyword>
<name>A0ABV0RRL4_9TELE</name>
<dbReference type="EMBL" id="JAHRIN010055135">
    <property type="protein sequence ID" value="MEQ2210900.1"/>
    <property type="molecule type" value="Genomic_DNA"/>
</dbReference>
<accession>A0ABV0RRL4</accession>
<gene>
    <name evidence="1" type="ORF">XENOCAPTIV_021553</name>
</gene>
<reference evidence="1 2" key="1">
    <citation type="submission" date="2021-06" db="EMBL/GenBank/DDBJ databases">
        <authorList>
            <person name="Palmer J.M."/>
        </authorList>
    </citation>
    <scope>NUCLEOTIDE SEQUENCE [LARGE SCALE GENOMIC DNA]</scope>
    <source>
        <strain evidence="1 2">XC_2019</strain>
        <tissue evidence="1">Muscle</tissue>
    </source>
</reference>
<comment type="caution">
    <text evidence="1">The sequence shown here is derived from an EMBL/GenBank/DDBJ whole genome shotgun (WGS) entry which is preliminary data.</text>
</comment>
<sequence>MYILHACCIKSIRISTTLGEVIRDIELGRNKPKNNVDFPLRRITAFILLFLDSSTQIPDQGSPTPFLQNHCPATFRCILSPTHLNQMSEFINQHSIIYFCRGLVLEDVSDGNCDVKATESPELKKKLKLFNSSY</sequence>
<dbReference type="Proteomes" id="UP001434883">
    <property type="component" value="Unassembled WGS sequence"/>
</dbReference>
<evidence type="ECO:0000313" key="2">
    <source>
        <dbReference type="Proteomes" id="UP001434883"/>
    </source>
</evidence>
<proteinExistence type="predicted"/>